<feature type="binding site" evidence="6">
    <location>
        <begin position="265"/>
        <end position="268"/>
    </location>
    <ligand>
        <name>substrate</name>
    </ligand>
</feature>
<evidence type="ECO:0000256" key="5">
    <source>
        <dbReference type="PIRSR" id="PIRSR001221-1"/>
    </source>
</evidence>
<evidence type="ECO:0000256" key="4">
    <source>
        <dbReference type="ARBA" id="ARBA00022801"/>
    </source>
</evidence>
<feature type="active site" description="Charge relay system" evidence="5">
    <location>
        <position position="169"/>
    </location>
</feature>
<dbReference type="VEuPathDB" id="FungiDB:HMPREF1541_02234"/>
<dbReference type="HOGENOM" id="CLU_009600_9_2_1"/>
<dbReference type="PANTHER" id="PTHR46072:SF1">
    <property type="entry name" value="AMIDASE"/>
    <property type="match status" value="1"/>
</dbReference>
<dbReference type="EC" id="3.5.1.4" evidence="3"/>
<dbReference type="STRING" id="1220924.W2S2Y5"/>
<dbReference type="Pfam" id="PF01425">
    <property type="entry name" value="Amidase"/>
    <property type="match status" value="1"/>
</dbReference>
<dbReference type="InterPro" id="IPR036928">
    <property type="entry name" value="AS_sf"/>
</dbReference>
<dbReference type="GO" id="GO:0004040">
    <property type="term" value="F:amidase activity"/>
    <property type="evidence" value="ECO:0007669"/>
    <property type="project" value="UniProtKB-EC"/>
</dbReference>
<keyword evidence="9" id="KW-1185">Reference proteome</keyword>
<feature type="binding site" evidence="6">
    <location>
        <position position="244"/>
    </location>
    <ligand>
        <name>substrate</name>
    </ligand>
</feature>
<feature type="binding site" evidence="6">
    <location>
        <position position="218"/>
    </location>
    <ligand>
        <name>substrate</name>
    </ligand>
</feature>
<evidence type="ECO:0000256" key="1">
    <source>
        <dbReference type="ARBA" id="ARBA00001311"/>
    </source>
</evidence>
<dbReference type="FunCoup" id="W2S2Y5">
    <property type="interactions" value="54"/>
</dbReference>
<reference evidence="8 9" key="1">
    <citation type="submission" date="2013-03" db="EMBL/GenBank/DDBJ databases">
        <title>The Genome Sequence of Phialophora europaea CBS 101466.</title>
        <authorList>
            <consortium name="The Broad Institute Genomics Platform"/>
            <person name="Cuomo C."/>
            <person name="de Hoog S."/>
            <person name="Gorbushina A."/>
            <person name="Walker B."/>
            <person name="Young S.K."/>
            <person name="Zeng Q."/>
            <person name="Gargeya S."/>
            <person name="Fitzgerald M."/>
            <person name="Haas B."/>
            <person name="Abouelleil A."/>
            <person name="Allen A.W."/>
            <person name="Alvarado L."/>
            <person name="Arachchi H.M."/>
            <person name="Berlin A.M."/>
            <person name="Chapman S.B."/>
            <person name="Gainer-Dewar J."/>
            <person name="Goldberg J."/>
            <person name="Griggs A."/>
            <person name="Gujja S."/>
            <person name="Hansen M."/>
            <person name="Howarth C."/>
            <person name="Imamovic A."/>
            <person name="Ireland A."/>
            <person name="Larimer J."/>
            <person name="McCowan C."/>
            <person name="Murphy C."/>
            <person name="Pearson M."/>
            <person name="Poon T.W."/>
            <person name="Priest M."/>
            <person name="Roberts A."/>
            <person name="Saif S."/>
            <person name="Shea T."/>
            <person name="Sisk P."/>
            <person name="Sykes S."/>
            <person name="Wortman J."/>
            <person name="Nusbaum C."/>
            <person name="Birren B."/>
        </authorList>
    </citation>
    <scope>NUCLEOTIDE SEQUENCE [LARGE SCALE GENOMIC DNA]</scope>
    <source>
        <strain evidence="8 9">CBS 101466</strain>
    </source>
</reference>
<evidence type="ECO:0000313" key="8">
    <source>
        <dbReference type="EMBL" id="ETN43076.1"/>
    </source>
</evidence>
<dbReference type="PROSITE" id="PS00571">
    <property type="entry name" value="AMIDASES"/>
    <property type="match status" value="1"/>
</dbReference>
<feature type="active site" description="Charge relay system" evidence="5">
    <location>
        <position position="244"/>
    </location>
</feature>
<dbReference type="PANTHER" id="PTHR46072">
    <property type="entry name" value="AMIDASE-RELATED-RELATED"/>
    <property type="match status" value="1"/>
</dbReference>
<keyword evidence="4" id="KW-0378">Hydrolase</keyword>
<dbReference type="Gene3D" id="3.90.1300.10">
    <property type="entry name" value="Amidase signature (AS) domain"/>
    <property type="match status" value="1"/>
</dbReference>
<sequence length="577" mass="63222">MADVLASLPTNGWTNTLPDNALKHADDKGPSIIEATEAVPQWKIRAAEKRAAQFLQIPEEWRLAELPNPLPVSTLNYLDTSDLLTPQEKVITSALSAQELLSRIHCGGLSAYEVAVAFCKRAAYAQQLSKCCTEMFFNKALDHAKQLDQHFKATGRLVGPLHGLPVSLKDLFEVEGFDTTIGWVGLCGKPALKNSVLAGMLLKQGAVLYCKTNISQSLMMSDSYNHVFKQSVNTLNRELISGGSSGGEGALVGCHASIIGIGTDIGGSIRIPANLQGLYGLCPTVGRFPWDSSVEREYIVNPVAGPLTSSLSSIETFMERLLASSPWEQEPNSYPIPWRSDLAKEPGRKLKIGYYVDDGCVKVQPPHERAVREVVALLQAAGHTMVEWDTSSHPEAHRLWTKAILSDGGASAKEMLAKSEEPLVQGMLVGKDSDLLSTQEAVQLSNTRLEYQKTYMSRWNEAQLDALIMPVIPWVGFLPKTWVQSDQCVSYTGHWNFVDFAALTVPATTAQTTDVGDKSWQEHVPRNFSDKFNWSQYNPELVKGMPVGVQIVGGRFGEEKCVAVAKVLEVLLRGKVS</sequence>
<dbReference type="SUPFAM" id="SSF75304">
    <property type="entry name" value="Amidase signature (AS) enzymes"/>
    <property type="match status" value="1"/>
</dbReference>
<proteinExistence type="inferred from homology"/>
<dbReference type="EMBL" id="KB822718">
    <property type="protein sequence ID" value="ETN43076.1"/>
    <property type="molecule type" value="Genomic_DNA"/>
</dbReference>
<dbReference type="AlphaFoldDB" id="W2S2Y5"/>
<evidence type="ECO:0000256" key="6">
    <source>
        <dbReference type="PIRSR" id="PIRSR001221-2"/>
    </source>
</evidence>
<dbReference type="InterPro" id="IPR023631">
    <property type="entry name" value="Amidase_dom"/>
</dbReference>
<organism evidence="8 9">
    <name type="scientific">Cyphellophora europaea (strain CBS 101466)</name>
    <name type="common">Phialophora europaea</name>
    <dbReference type="NCBI Taxonomy" id="1220924"/>
    <lineage>
        <taxon>Eukaryota</taxon>
        <taxon>Fungi</taxon>
        <taxon>Dikarya</taxon>
        <taxon>Ascomycota</taxon>
        <taxon>Pezizomycotina</taxon>
        <taxon>Eurotiomycetes</taxon>
        <taxon>Chaetothyriomycetidae</taxon>
        <taxon>Chaetothyriales</taxon>
        <taxon>Cyphellophoraceae</taxon>
        <taxon>Cyphellophora</taxon>
    </lineage>
</organism>
<gene>
    <name evidence="8" type="ORF">HMPREF1541_02234</name>
</gene>
<feature type="domain" description="Amidase" evidence="7">
    <location>
        <begin position="114"/>
        <end position="561"/>
    </location>
</feature>
<feature type="active site" description="Acyl-ester intermediate" evidence="5">
    <location>
        <position position="268"/>
    </location>
</feature>
<comment type="catalytic activity">
    <reaction evidence="1">
        <text>a monocarboxylic acid amide + H2O = a monocarboxylate + NH4(+)</text>
        <dbReference type="Rhea" id="RHEA:12020"/>
        <dbReference type="ChEBI" id="CHEBI:15377"/>
        <dbReference type="ChEBI" id="CHEBI:28938"/>
        <dbReference type="ChEBI" id="CHEBI:35757"/>
        <dbReference type="ChEBI" id="CHEBI:83628"/>
        <dbReference type="EC" id="3.5.1.4"/>
    </reaction>
</comment>
<evidence type="ECO:0000256" key="2">
    <source>
        <dbReference type="ARBA" id="ARBA00009199"/>
    </source>
</evidence>
<accession>W2S2Y5</accession>
<dbReference type="PIRSF" id="PIRSF001221">
    <property type="entry name" value="Amidase_fungi"/>
    <property type="match status" value="1"/>
</dbReference>
<dbReference type="InterPro" id="IPR020556">
    <property type="entry name" value="Amidase_CS"/>
</dbReference>
<dbReference type="GeneID" id="19969573"/>
<evidence type="ECO:0000259" key="7">
    <source>
        <dbReference type="Pfam" id="PF01425"/>
    </source>
</evidence>
<protein>
    <recommendedName>
        <fullName evidence="3">amidase</fullName>
        <ecNumber evidence="3">3.5.1.4</ecNumber>
    </recommendedName>
</protein>
<dbReference type="RefSeq" id="XP_008714812.1">
    <property type="nucleotide sequence ID" value="XM_008716590.1"/>
</dbReference>
<dbReference type="OrthoDB" id="6428749at2759"/>
<dbReference type="InParanoid" id="W2S2Y5"/>
<evidence type="ECO:0000313" key="9">
    <source>
        <dbReference type="Proteomes" id="UP000030752"/>
    </source>
</evidence>
<comment type="similarity">
    <text evidence="2">Belongs to the amidase family.</text>
</comment>
<evidence type="ECO:0000256" key="3">
    <source>
        <dbReference type="ARBA" id="ARBA00012922"/>
    </source>
</evidence>
<name>W2S2Y5_CYPE1</name>
<dbReference type="Proteomes" id="UP000030752">
    <property type="component" value="Unassembled WGS sequence"/>
</dbReference>
<dbReference type="eggNOG" id="KOG1212">
    <property type="taxonomic scope" value="Eukaryota"/>
</dbReference>